<evidence type="ECO:0000256" key="4">
    <source>
        <dbReference type="ARBA" id="ARBA00022618"/>
    </source>
</evidence>
<sequence length="309" mass="34670">MSEQREQKKVSNRFVELEQEPVSNPIPTANDYAEKCAQETLSSQEKQSEHDEGSAAEASQKSMLARPNLIVLIGVVGALVALGVLASWWVQHVSLSEFVITGNRWVKTETIAERINFLLGKAMREIHLAEIEDTLCSTVWIKKAIATKEFPSTIRIKVVERQFVAFTSIAGRLKVVGDDGVLADAEPEFLGKVRLPWLSGVETVRRNRQGLWALDSAEAMPALQLLAALQRREKSQAMLSEVQVSAKQVVAFPTGADTRFIFGNDGDYERKLNNLEIFWKQVVVKKGLQQLEYVDLRYDKCVFAKSIQH</sequence>
<dbReference type="PANTHER" id="PTHR35851">
    <property type="entry name" value="CELL DIVISION PROTEIN FTSQ"/>
    <property type="match status" value="1"/>
</dbReference>
<dbReference type="InterPro" id="IPR034746">
    <property type="entry name" value="POTRA"/>
</dbReference>
<dbReference type="AlphaFoldDB" id="A0A395M3M2"/>
<keyword evidence="4" id="KW-0132">Cell division</keyword>
<evidence type="ECO:0000256" key="9">
    <source>
        <dbReference type="SAM" id="MobiDB-lite"/>
    </source>
</evidence>
<dbReference type="Gene3D" id="3.10.20.310">
    <property type="entry name" value="membrane protein fhac"/>
    <property type="match status" value="1"/>
</dbReference>
<name>A0A395M3M2_9BACT</name>
<dbReference type="Proteomes" id="UP000266389">
    <property type="component" value="Unassembled WGS sequence"/>
</dbReference>
<gene>
    <name evidence="12" type="ORF">D0433_00830</name>
</gene>
<keyword evidence="6 10" id="KW-1133">Transmembrane helix</keyword>
<evidence type="ECO:0000256" key="6">
    <source>
        <dbReference type="ARBA" id="ARBA00022989"/>
    </source>
</evidence>
<keyword evidence="2" id="KW-1003">Cell membrane</keyword>
<evidence type="ECO:0000313" key="12">
    <source>
        <dbReference type="EMBL" id="RFM25393.1"/>
    </source>
</evidence>
<evidence type="ECO:0000256" key="7">
    <source>
        <dbReference type="ARBA" id="ARBA00023136"/>
    </source>
</evidence>
<protein>
    <recommendedName>
        <fullName evidence="11">POTRA domain-containing protein</fullName>
    </recommendedName>
</protein>
<dbReference type="InterPro" id="IPR026579">
    <property type="entry name" value="FtsQ"/>
</dbReference>
<dbReference type="GO" id="GO:0016020">
    <property type="term" value="C:membrane"/>
    <property type="evidence" value="ECO:0007669"/>
    <property type="project" value="UniProtKB-SubCell"/>
</dbReference>
<evidence type="ECO:0000256" key="2">
    <source>
        <dbReference type="ARBA" id="ARBA00022475"/>
    </source>
</evidence>
<dbReference type="PANTHER" id="PTHR35851:SF1">
    <property type="entry name" value="CELL DIVISION PROTEIN FTSQ"/>
    <property type="match status" value="1"/>
</dbReference>
<keyword evidence="7 10" id="KW-0472">Membrane</keyword>
<accession>A0A395M3M2</accession>
<evidence type="ECO:0000256" key="10">
    <source>
        <dbReference type="SAM" id="Phobius"/>
    </source>
</evidence>
<feature type="region of interest" description="Disordered" evidence="9">
    <location>
        <begin position="1"/>
        <end position="58"/>
    </location>
</feature>
<evidence type="ECO:0000256" key="3">
    <source>
        <dbReference type="ARBA" id="ARBA00022519"/>
    </source>
</evidence>
<dbReference type="PROSITE" id="PS51779">
    <property type="entry name" value="POTRA"/>
    <property type="match status" value="1"/>
</dbReference>
<keyword evidence="3" id="KW-0997">Cell inner membrane</keyword>
<evidence type="ECO:0000313" key="13">
    <source>
        <dbReference type="Proteomes" id="UP000266389"/>
    </source>
</evidence>
<evidence type="ECO:0000256" key="1">
    <source>
        <dbReference type="ARBA" id="ARBA00004370"/>
    </source>
</evidence>
<keyword evidence="8" id="KW-0131">Cell cycle</keyword>
<keyword evidence="5 10" id="KW-0812">Transmembrane</keyword>
<dbReference type="GO" id="GO:0090529">
    <property type="term" value="P:cell septum assembly"/>
    <property type="evidence" value="ECO:0007669"/>
    <property type="project" value="InterPro"/>
</dbReference>
<evidence type="ECO:0000256" key="5">
    <source>
        <dbReference type="ARBA" id="ARBA00022692"/>
    </source>
</evidence>
<dbReference type="InterPro" id="IPR005548">
    <property type="entry name" value="Cell_div_FtsQ/DivIB_C"/>
</dbReference>
<proteinExistence type="predicted"/>
<feature type="transmembrane region" description="Helical" evidence="10">
    <location>
        <begin position="69"/>
        <end position="90"/>
    </location>
</feature>
<dbReference type="EMBL" id="PHFL01000006">
    <property type="protein sequence ID" value="RFM25393.1"/>
    <property type="molecule type" value="Genomic_DNA"/>
</dbReference>
<evidence type="ECO:0000256" key="8">
    <source>
        <dbReference type="ARBA" id="ARBA00023306"/>
    </source>
</evidence>
<dbReference type="Pfam" id="PF03799">
    <property type="entry name" value="FtsQ_DivIB_C"/>
    <property type="match status" value="1"/>
</dbReference>
<dbReference type="Pfam" id="PF08478">
    <property type="entry name" value="POTRA_1"/>
    <property type="match status" value="1"/>
</dbReference>
<comment type="caution">
    <text evidence="12">The sequence shown here is derived from an EMBL/GenBank/DDBJ whole genome shotgun (WGS) entry which is preliminary data.</text>
</comment>
<organism evidence="12 13">
    <name type="scientific">Candidatus Thermochlorobacter aerophilus</name>
    <dbReference type="NCBI Taxonomy" id="1868324"/>
    <lineage>
        <taxon>Bacteria</taxon>
        <taxon>Pseudomonadati</taxon>
        <taxon>Chlorobiota</taxon>
        <taxon>Chlorobiia</taxon>
        <taxon>Chlorobiales</taxon>
        <taxon>Candidatus Thermochlorobacteriaceae</taxon>
        <taxon>Candidatus Thermochlorobacter</taxon>
    </lineage>
</organism>
<feature type="domain" description="POTRA" evidence="11">
    <location>
        <begin position="93"/>
        <end position="161"/>
    </location>
</feature>
<evidence type="ECO:0000259" key="11">
    <source>
        <dbReference type="PROSITE" id="PS51779"/>
    </source>
</evidence>
<dbReference type="InterPro" id="IPR013685">
    <property type="entry name" value="POTRA_FtsQ_type"/>
</dbReference>
<reference evidence="12 13" key="1">
    <citation type="journal article" date="2011" name="ISME J.">
        <title>Community ecology of hot spring cyanobacterial mats: predominant populations and their functional potential.</title>
        <authorList>
            <person name="Klatt C.G."/>
            <person name="Wood J.M."/>
            <person name="Rusch D.B."/>
            <person name="Bateson M.M."/>
            <person name="Hamamura N."/>
            <person name="Heidelberg J.F."/>
            <person name="Grossman A.R."/>
            <person name="Bhaya D."/>
            <person name="Cohan F.M."/>
            <person name="Kuhl M."/>
            <person name="Bryant D.A."/>
            <person name="Ward D.M."/>
        </authorList>
    </citation>
    <scope>NUCLEOTIDE SEQUENCE [LARGE SCALE GENOMIC DNA]</scope>
    <source>
        <strain evidence="12">OS</strain>
    </source>
</reference>
<comment type="subcellular location">
    <subcellularLocation>
        <location evidence="1">Membrane</location>
    </subcellularLocation>
</comment>